<feature type="region of interest" description="Disordered" evidence="1">
    <location>
        <begin position="60"/>
        <end position="89"/>
    </location>
</feature>
<dbReference type="RefSeq" id="XP_024728102.1">
    <property type="nucleotide sequence ID" value="XM_024871193.1"/>
</dbReference>
<reference evidence="2 3" key="1">
    <citation type="submission" date="2016-04" db="EMBL/GenBank/DDBJ databases">
        <title>A degradative enzymes factory behind the ericoid mycorrhizal symbiosis.</title>
        <authorList>
            <consortium name="DOE Joint Genome Institute"/>
            <person name="Martino E."/>
            <person name="Morin E."/>
            <person name="Grelet G."/>
            <person name="Kuo A."/>
            <person name="Kohler A."/>
            <person name="Daghino S."/>
            <person name="Barry K."/>
            <person name="Choi C."/>
            <person name="Cichocki N."/>
            <person name="Clum A."/>
            <person name="Copeland A."/>
            <person name="Hainaut M."/>
            <person name="Haridas S."/>
            <person name="Labutti K."/>
            <person name="Lindquist E."/>
            <person name="Lipzen A."/>
            <person name="Khouja H.-R."/>
            <person name="Murat C."/>
            <person name="Ohm R."/>
            <person name="Olson A."/>
            <person name="Spatafora J."/>
            <person name="Veneault-Fourrey C."/>
            <person name="Henrissat B."/>
            <person name="Grigoriev I."/>
            <person name="Martin F."/>
            <person name="Perotto S."/>
        </authorList>
    </citation>
    <scope>NUCLEOTIDE SEQUENCE [LARGE SCALE GENOMIC DNA]</scope>
    <source>
        <strain evidence="2 3">E</strain>
    </source>
</reference>
<evidence type="ECO:0000313" key="2">
    <source>
        <dbReference type="EMBL" id="PMD51198.1"/>
    </source>
</evidence>
<feature type="compositionally biased region" description="Basic and acidic residues" evidence="1">
    <location>
        <begin position="73"/>
        <end position="82"/>
    </location>
</feature>
<dbReference type="EMBL" id="KZ613912">
    <property type="protein sequence ID" value="PMD51198.1"/>
    <property type="molecule type" value="Genomic_DNA"/>
</dbReference>
<accession>A0A2J6SK89</accession>
<proteinExistence type="predicted"/>
<evidence type="ECO:0000256" key="1">
    <source>
        <dbReference type="SAM" id="MobiDB-lite"/>
    </source>
</evidence>
<dbReference type="GeneID" id="36579275"/>
<evidence type="ECO:0000313" key="3">
    <source>
        <dbReference type="Proteomes" id="UP000235371"/>
    </source>
</evidence>
<keyword evidence="3" id="KW-1185">Reference proteome</keyword>
<dbReference type="InParanoid" id="A0A2J6SK89"/>
<dbReference type="AlphaFoldDB" id="A0A2J6SK89"/>
<dbReference type="Proteomes" id="UP000235371">
    <property type="component" value="Unassembled WGS sequence"/>
</dbReference>
<sequence length="89" mass="9982">MTDYAPTIILVISPRLAWDSSASSPGKRPKQRTGWKSCFARDCLLASLVHPGIIFCTTSNPTSTRPFSARPMRFRESRRDRPLNSSEQA</sequence>
<gene>
    <name evidence="2" type="ORF">K444DRAFT_226973</name>
</gene>
<protein>
    <submittedName>
        <fullName evidence="2">Uncharacterized protein</fullName>
    </submittedName>
</protein>
<name>A0A2J6SK89_9HELO</name>
<organism evidence="2 3">
    <name type="scientific">Hyaloscypha bicolor E</name>
    <dbReference type="NCBI Taxonomy" id="1095630"/>
    <lineage>
        <taxon>Eukaryota</taxon>
        <taxon>Fungi</taxon>
        <taxon>Dikarya</taxon>
        <taxon>Ascomycota</taxon>
        <taxon>Pezizomycotina</taxon>
        <taxon>Leotiomycetes</taxon>
        <taxon>Helotiales</taxon>
        <taxon>Hyaloscyphaceae</taxon>
        <taxon>Hyaloscypha</taxon>
        <taxon>Hyaloscypha bicolor</taxon>
    </lineage>
</organism>